<dbReference type="STRING" id="93759.A0A1R3KTE3"/>
<dbReference type="OrthoDB" id="1748760at2759"/>
<evidence type="ECO:0000256" key="1">
    <source>
        <dbReference type="PROSITE-ProRule" id="PRU00047"/>
    </source>
</evidence>
<protein>
    <submittedName>
        <fullName evidence="3">Endonuclease/exonuclease/phosphatase</fullName>
    </submittedName>
</protein>
<proteinExistence type="predicted"/>
<evidence type="ECO:0000313" key="4">
    <source>
        <dbReference type="Proteomes" id="UP000187203"/>
    </source>
</evidence>
<keyword evidence="4" id="KW-1185">Reference proteome</keyword>
<dbReference type="PROSITE" id="PS50158">
    <property type="entry name" value="ZF_CCHC"/>
    <property type="match status" value="1"/>
</dbReference>
<keyword evidence="3" id="KW-0378">Hydrolase</keyword>
<dbReference type="GO" id="GO:0008270">
    <property type="term" value="F:zinc ion binding"/>
    <property type="evidence" value="ECO:0007669"/>
    <property type="project" value="UniProtKB-KW"/>
</dbReference>
<gene>
    <name evidence="3" type="ORF">COLO4_04595</name>
</gene>
<feature type="domain" description="CCHC-type" evidence="2">
    <location>
        <begin position="192"/>
        <end position="206"/>
    </location>
</feature>
<dbReference type="InterPro" id="IPR040256">
    <property type="entry name" value="At4g02000-like"/>
</dbReference>
<dbReference type="EMBL" id="AWUE01011910">
    <property type="protein sequence ID" value="OMP10336.1"/>
    <property type="molecule type" value="Genomic_DNA"/>
</dbReference>
<dbReference type="Proteomes" id="UP000187203">
    <property type="component" value="Unassembled WGS sequence"/>
</dbReference>
<keyword evidence="3" id="KW-0540">Nuclease</keyword>
<keyword evidence="3" id="KW-0255">Endonuclease</keyword>
<evidence type="ECO:0000259" key="2">
    <source>
        <dbReference type="PROSITE" id="PS50158"/>
    </source>
</evidence>
<reference evidence="4" key="1">
    <citation type="submission" date="2013-09" db="EMBL/GenBank/DDBJ databases">
        <title>Corchorus olitorius genome sequencing.</title>
        <authorList>
            <person name="Alam M."/>
            <person name="Haque M.S."/>
            <person name="Islam M.S."/>
            <person name="Emdad E.M."/>
            <person name="Islam M.M."/>
            <person name="Ahmed B."/>
            <person name="Halim A."/>
            <person name="Hossen Q.M.M."/>
            <person name="Hossain M.Z."/>
            <person name="Ahmed R."/>
            <person name="Khan M.M."/>
            <person name="Islam R."/>
            <person name="Rashid M.M."/>
            <person name="Khan S.A."/>
            <person name="Rahman M.S."/>
            <person name="Alam M."/>
            <person name="Yahiya A.S."/>
            <person name="Khan M.S."/>
            <person name="Azam M.S."/>
            <person name="Haque T."/>
            <person name="Lashkar M.Z.H."/>
            <person name="Akhand A.I."/>
            <person name="Morshed G."/>
            <person name="Roy S."/>
            <person name="Uddin K.S."/>
            <person name="Rabeya T."/>
            <person name="Hossain A.S."/>
            <person name="Chowdhury A."/>
            <person name="Snigdha A.R."/>
            <person name="Mortoza M.S."/>
            <person name="Matin S.A."/>
            <person name="Hoque S.M.E."/>
            <person name="Islam M.K."/>
            <person name="Roy D.K."/>
            <person name="Haider R."/>
            <person name="Moosa M.M."/>
            <person name="Elias S.M."/>
            <person name="Hasan A.M."/>
            <person name="Jahan S."/>
            <person name="Shafiuddin M."/>
            <person name="Mahmood N."/>
            <person name="Shommy N.S."/>
        </authorList>
    </citation>
    <scope>NUCLEOTIDE SEQUENCE [LARGE SCALE GENOMIC DNA]</scope>
    <source>
        <strain evidence="4">cv. O-4</strain>
    </source>
</reference>
<keyword evidence="1" id="KW-0862">Zinc</keyword>
<dbReference type="InterPro" id="IPR025836">
    <property type="entry name" value="Zn_knuckle_CX2CX4HX4C"/>
</dbReference>
<accession>A0A1R3KTE3</accession>
<sequence>MEEIVLDLDVAPLVEVGNSSWSVLGKVVAEKSVNQGAIQSILRNLWPEKDLPIIGDVGTNLVNLVFTSEDLMKKALMENPCSVMGYSLNLKVWPPEKTVREVDLDSIPFWVQIHSLPRDMMIESNARKIRVLIGSVLEVEEPMGRFGINRSFFRLRVEIPANKPLLPGCWINRPGGNRAWAEIKYEKLFDFCFNCGRLGHGGKFCKMEVMEPQRFGPFMRAPPAKQLLSPGKQRSYSWDGGQRPWNGDWRAQKVARGLHFDYMGEKARELGQGGARVLGVQKETSDLARDSFGSAPNEGCLPIGLPEIPALAVDKVVTIEGSRSGQLVDGSLETNKRGMGPVLIGSNSNNSINLGLGGPDHMGRVIALTKPNEEIVEIYKPGVPELPLYDEPSPKKESSLSPVKMIRTMMNLSHVFRSLNLKRAAGEECELKRGRKKQRAVFDAGVIEPSFRSKDFTVDIAMLSQQKEEVSCFDLGSCVAQGKRKYRKRTGGRDGQLISERLDRILANGDWLKSFPDVQVFNLPALGSDHSPVKIVTKPEVP</sequence>
<evidence type="ECO:0000313" key="3">
    <source>
        <dbReference type="EMBL" id="OMP10336.1"/>
    </source>
</evidence>
<dbReference type="InterPro" id="IPR001878">
    <property type="entry name" value="Znf_CCHC"/>
</dbReference>
<dbReference type="InterPro" id="IPR036691">
    <property type="entry name" value="Endo/exonu/phosph_ase_sf"/>
</dbReference>
<dbReference type="PANTHER" id="PTHR31286">
    <property type="entry name" value="GLYCINE-RICH CELL WALL STRUCTURAL PROTEIN 1.8-LIKE"/>
    <property type="match status" value="1"/>
</dbReference>
<keyword evidence="1" id="KW-0479">Metal-binding</keyword>
<organism evidence="3 4">
    <name type="scientific">Corchorus olitorius</name>
    <dbReference type="NCBI Taxonomy" id="93759"/>
    <lineage>
        <taxon>Eukaryota</taxon>
        <taxon>Viridiplantae</taxon>
        <taxon>Streptophyta</taxon>
        <taxon>Embryophyta</taxon>
        <taxon>Tracheophyta</taxon>
        <taxon>Spermatophyta</taxon>
        <taxon>Magnoliopsida</taxon>
        <taxon>eudicotyledons</taxon>
        <taxon>Gunneridae</taxon>
        <taxon>Pentapetalae</taxon>
        <taxon>rosids</taxon>
        <taxon>malvids</taxon>
        <taxon>Malvales</taxon>
        <taxon>Malvaceae</taxon>
        <taxon>Grewioideae</taxon>
        <taxon>Apeibeae</taxon>
        <taxon>Corchorus</taxon>
    </lineage>
</organism>
<dbReference type="InterPro" id="IPR025558">
    <property type="entry name" value="DUF4283"/>
</dbReference>
<dbReference type="SUPFAM" id="SSF56219">
    <property type="entry name" value="DNase I-like"/>
    <property type="match status" value="1"/>
</dbReference>
<dbReference type="GO" id="GO:0004519">
    <property type="term" value="F:endonuclease activity"/>
    <property type="evidence" value="ECO:0007669"/>
    <property type="project" value="UniProtKB-KW"/>
</dbReference>
<dbReference type="Pfam" id="PF14111">
    <property type="entry name" value="DUF4283"/>
    <property type="match status" value="1"/>
</dbReference>
<name>A0A1R3KTE3_9ROSI</name>
<keyword evidence="1" id="KW-0863">Zinc-finger</keyword>
<dbReference type="AlphaFoldDB" id="A0A1R3KTE3"/>
<dbReference type="Pfam" id="PF14392">
    <property type="entry name" value="zf-CCHC_4"/>
    <property type="match status" value="1"/>
</dbReference>
<dbReference type="GO" id="GO:0003676">
    <property type="term" value="F:nucleic acid binding"/>
    <property type="evidence" value="ECO:0007669"/>
    <property type="project" value="InterPro"/>
</dbReference>
<dbReference type="PANTHER" id="PTHR31286:SF178">
    <property type="entry name" value="DUF4283 DOMAIN-CONTAINING PROTEIN"/>
    <property type="match status" value="1"/>
</dbReference>
<comment type="caution">
    <text evidence="3">The sequence shown here is derived from an EMBL/GenBank/DDBJ whole genome shotgun (WGS) entry which is preliminary data.</text>
</comment>